<accession>A0AAN8SV89</accession>
<comment type="caution">
    <text evidence="1">The sequence shown here is derived from an EMBL/GenBank/DDBJ whole genome shotgun (WGS) entry which is preliminary data.</text>
</comment>
<proteinExistence type="predicted"/>
<name>A0AAN8SV89_SOLBU</name>
<dbReference type="SUPFAM" id="SSF54277">
    <property type="entry name" value="CAD &amp; PB1 domains"/>
    <property type="match status" value="1"/>
</dbReference>
<keyword evidence="2" id="KW-1185">Reference proteome</keyword>
<evidence type="ECO:0000313" key="2">
    <source>
        <dbReference type="Proteomes" id="UP001371456"/>
    </source>
</evidence>
<dbReference type="Proteomes" id="UP001371456">
    <property type="component" value="Unassembled WGS sequence"/>
</dbReference>
<dbReference type="EMBL" id="JBANQN010000011">
    <property type="protein sequence ID" value="KAK6776024.1"/>
    <property type="molecule type" value="Genomic_DNA"/>
</dbReference>
<reference evidence="1 2" key="1">
    <citation type="submission" date="2024-02" db="EMBL/GenBank/DDBJ databases">
        <title>de novo genome assembly of Solanum bulbocastanum strain 11H21.</title>
        <authorList>
            <person name="Hosaka A.J."/>
        </authorList>
    </citation>
    <scope>NUCLEOTIDE SEQUENCE [LARGE SCALE GENOMIC DNA]</scope>
    <source>
        <tissue evidence="1">Young leaves</tissue>
    </source>
</reference>
<evidence type="ECO:0000313" key="1">
    <source>
        <dbReference type="EMBL" id="KAK6776024.1"/>
    </source>
</evidence>
<protein>
    <submittedName>
        <fullName evidence="1">Uncharacterized protein</fullName>
    </submittedName>
</protein>
<sequence>MHSERWNEENCYIDYTRKTIMMKKYATFRDLVDKVAKQIDVDLGYNSVEIKYKIEDSNAPLEIHNEMSVRVMCRIDEGDTSDTKALVLSIPFMSDDMNCDIIPNINQKEVMEDQVYMDKETLKALMMQYAIDHRF</sequence>
<gene>
    <name evidence="1" type="ORF">RDI58_027025</name>
</gene>
<organism evidence="1 2">
    <name type="scientific">Solanum bulbocastanum</name>
    <name type="common">Wild potato</name>
    <dbReference type="NCBI Taxonomy" id="147425"/>
    <lineage>
        <taxon>Eukaryota</taxon>
        <taxon>Viridiplantae</taxon>
        <taxon>Streptophyta</taxon>
        <taxon>Embryophyta</taxon>
        <taxon>Tracheophyta</taxon>
        <taxon>Spermatophyta</taxon>
        <taxon>Magnoliopsida</taxon>
        <taxon>eudicotyledons</taxon>
        <taxon>Gunneridae</taxon>
        <taxon>Pentapetalae</taxon>
        <taxon>asterids</taxon>
        <taxon>lamiids</taxon>
        <taxon>Solanales</taxon>
        <taxon>Solanaceae</taxon>
        <taxon>Solanoideae</taxon>
        <taxon>Solaneae</taxon>
        <taxon>Solanum</taxon>
    </lineage>
</organism>
<dbReference type="AlphaFoldDB" id="A0AAN8SV89"/>